<dbReference type="EMBL" id="LRGB01011103">
    <property type="protein sequence ID" value="KZS00242.1"/>
    <property type="molecule type" value="Genomic_DNA"/>
</dbReference>
<reference evidence="1 2" key="1">
    <citation type="submission" date="2016-03" db="EMBL/GenBank/DDBJ databases">
        <title>EvidentialGene: Evidence-directed Construction of Genes on Genomes.</title>
        <authorList>
            <person name="Gilbert D.G."/>
            <person name="Choi J.-H."/>
            <person name="Mockaitis K."/>
            <person name="Colbourne J."/>
            <person name="Pfrender M."/>
        </authorList>
    </citation>
    <scope>NUCLEOTIDE SEQUENCE [LARGE SCALE GENOMIC DNA]</scope>
    <source>
        <strain evidence="1 2">Xinb3</strain>
        <tissue evidence="1">Complete organism</tissue>
    </source>
</reference>
<dbReference type="AlphaFoldDB" id="A0A164HH75"/>
<comment type="caution">
    <text evidence="1">The sequence shown here is derived from an EMBL/GenBank/DDBJ whole genome shotgun (WGS) entry which is preliminary data.</text>
</comment>
<evidence type="ECO:0000313" key="1">
    <source>
        <dbReference type="EMBL" id="KZS00242.1"/>
    </source>
</evidence>
<organism evidence="1 2">
    <name type="scientific">Daphnia magna</name>
    <dbReference type="NCBI Taxonomy" id="35525"/>
    <lineage>
        <taxon>Eukaryota</taxon>
        <taxon>Metazoa</taxon>
        <taxon>Ecdysozoa</taxon>
        <taxon>Arthropoda</taxon>
        <taxon>Crustacea</taxon>
        <taxon>Branchiopoda</taxon>
        <taxon>Diplostraca</taxon>
        <taxon>Cladocera</taxon>
        <taxon>Anomopoda</taxon>
        <taxon>Daphniidae</taxon>
        <taxon>Daphnia</taxon>
    </lineage>
</organism>
<evidence type="ECO:0000313" key="2">
    <source>
        <dbReference type="Proteomes" id="UP000076858"/>
    </source>
</evidence>
<gene>
    <name evidence="1" type="ORF">APZ42_003545</name>
</gene>
<accession>A0A164HH75</accession>
<protein>
    <submittedName>
        <fullName evidence="1">Uncharacterized protein</fullName>
    </submittedName>
</protein>
<proteinExistence type="predicted"/>
<name>A0A164HH75_9CRUS</name>
<sequence>MYIVFIIFNITTNKTVCTAPFLLFFNNDILNGKFAKHYEQLYDVKNTTNCHEQWQTVGRTQYVENKTPT</sequence>
<dbReference type="Proteomes" id="UP000076858">
    <property type="component" value="Unassembled WGS sequence"/>
</dbReference>
<keyword evidence="2" id="KW-1185">Reference proteome</keyword>